<keyword evidence="11" id="KW-1185">Reference proteome</keyword>
<dbReference type="InterPro" id="IPR000014">
    <property type="entry name" value="PAS"/>
</dbReference>
<dbReference type="InterPro" id="IPR036097">
    <property type="entry name" value="HisK_dim/P_sf"/>
</dbReference>
<dbReference type="EC" id="2.7.13.3" evidence="2"/>
<dbReference type="InterPro" id="IPR004358">
    <property type="entry name" value="Sig_transdc_His_kin-like_C"/>
</dbReference>
<dbReference type="Proteomes" id="UP000597507">
    <property type="component" value="Unassembled WGS sequence"/>
</dbReference>
<dbReference type="SMART" id="SM00387">
    <property type="entry name" value="HATPase_c"/>
    <property type="match status" value="1"/>
</dbReference>
<dbReference type="Pfam" id="PF00072">
    <property type="entry name" value="Response_reg"/>
    <property type="match status" value="1"/>
</dbReference>
<comment type="caution">
    <text evidence="10">The sequence shown here is derived from an EMBL/GenBank/DDBJ whole genome shotgun (WGS) entry which is preliminary data.</text>
</comment>
<feature type="region of interest" description="Disordered" evidence="5">
    <location>
        <begin position="49"/>
        <end position="68"/>
    </location>
</feature>
<reference evidence="10 11" key="1">
    <citation type="journal article" date="2014" name="Int. J. Syst. Evol. Microbiol.">
        <title>Complete genome sequence of Corynebacterium casei LMG S-19264T (=DSM 44701T), isolated from a smear-ripened cheese.</title>
        <authorList>
            <consortium name="US DOE Joint Genome Institute (JGI-PGF)"/>
            <person name="Walter F."/>
            <person name="Albersmeier A."/>
            <person name="Kalinowski J."/>
            <person name="Ruckert C."/>
        </authorList>
    </citation>
    <scope>NUCLEOTIDE SEQUENCE [LARGE SCALE GENOMIC DNA]</scope>
    <source>
        <strain evidence="10 11">CGMCC 1.16330</strain>
    </source>
</reference>
<dbReference type="Pfam" id="PF02518">
    <property type="entry name" value="HATPase_c"/>
    <property type="match status" value="1"/>
</dbReference>
<feature type="domain" description="PAC" evidence="9">
    <location>
        <begin position="163"/>
        <end position="218"/>
    </location>
</feature>
<dbReference type="SMART" id="SM00448">
    <property type="entry name" value="REC"/>
    <property type="match status" value="1"/>
</dbReference>
<evidence type="ECO:0000259" key="9">
    <source>
        <dbReference type="PROSITE" id="PS50113"/>
    </source>
</evidence>
<dbReference type="AlphaFoldDB" id="A0A8J2Z9E2"/>
<name>A0A8J2Z9E2_9PROT</name>
<dbReference type="SUPFAM" id="SSF55785">
    <property type="entry name" value="PYP-like sensor domain (PAS domain)"/>
    <property type="match status" value="1"/>
</dbReference>
<accession>A0A8J2Z9E2</accession>
<dbReference type="InterPro" id="IPR036890">
    <property type="entry name" value="HATPase_C_sf"/>
</dbReference>
<dbReference type="GO" id="GO:0000155">
    <property type="term" value="F:phosphorelay sensor kinase activity"/>
    <property type="evidence" value="ECO:0007669"/>
    <property type="project" value="InterPro"/>
</dbReference>
<evidence type="ECO:0000256" key="3">
    <source>
        <dbReference type="ARBA" id="ARBA00022553"/>
    </source>
</evidence>
<proteinExistence type="predicted"/>
<feature type="domain" description="PAS" evidence="8">
    <location>
        <begin position="78"/>
        <end position="151"/>
    </location>
</feature>
<dbReference type="InterPro" id="IPR013656">
    <property type="entry name" value="PAS_4"/>
</dbReference>
<dbReference type="SMART" id="SM00091">
    <property type="entry name" value="PAS"/>
    <property type="match status" value="1"/>
</dbReference>
<evidence type="ECO:0000313" key="10">
    <source>
        <dbReference type="EMBL" id="GGG23197.1"/>
    </source>
</evidence>
<sequence>MEDRGSGMSAGGGLRAAGGGEVAEGAGSGVGGAEAPAPVARGSAVRRLLSRGGRGPTSGADGSKGIGTDLEARFGPARAEAFRALFEADSVGVALLDTAGRLLAANPALRDLLAGTRAETALRDDGPATALFAPEHRAAVRTRIAAAAAGRGAPGSTAAGEPAPLEVRLDRAPGADGANTAVEVACRPLRGRDGVVEGVLLRVIDATPRLRLQAGLARAGAHEAIARLAGGVAHDFNNLLTAVIGGAETALARRPEEAVAAELHHILDGARRGAALVGRLLAFARQQTLQPRVIALNEAVRGAAGLVRRLVGDRVRVELALEEPGRLVRVDPVQLDQALLNLAANARDAMPEGGTLRLATSRATLLRPRQEPGATEPIPPGRWVVLEVADTGSGIPPEVLPRLFEPFFTTRRDQGGTGLGLATVQGVLRQSGGHVTVQSRPGEGTAFRLWLPRHEATEAPGEAAPGTVTPRCGAYRPASPPCGPGAAAGPVLVVEDESPVRRLAELALRAAGYAVRSASGGEAALAALGDSELDAPPAALVSDVSMPGMDGLELARRLRERFPGLPVVLVSGYAETTIGKDLAAEGLHFLAKPYGPQDLVAAVRAALAGAG</sequence>
<evidence type="ECO:0000259" key="6">
    <source>
        <dbReference type="PROSITE" id="PS50109"/>
    </source>
</evidence>
<feature type="modified residue" description="4-aspartylphosphate" evidence="4">
    <location>
        <position position="543"/>
    </location>
</feature>
<dbReference type="PRINTS" id="PR00344">
    <property type="entry name" value="BCTRLSENSOR"/>
</dbReference>
<dbReference type="CDD" id="cd00082">
    <property type="entry name" value="HisKA"/>
    <property type="match status" value="1"/>
</dbReference>
<comment type="catalytic activity">
    <reaction evidence="1">
        <text>ATP + protein L-histidine = ADP + protein N-phospho-L-histidine.</text>
        <dbReference type="EC" id="2.7.13.3"/>
    </reaction>
</comment>
<feature type="compositionally biased region" description="Gly residues" evidence="5">
    <location>
        <begin position="8"/>
        <end position="32"/>
    </location>
</feature>
<dbReference type="Gene3D" id="3.40.50.2300">
    <property type="match status" value="1"/>
</dbReference>
<dbReference type="Pfam" id="PF08448">
    <property type="entry name" value="PAS_4"/>
    <property type="match status" value="1"/>
</dbReference>
<gene>
    <name evidence="10" type="ORF">GCM10010964_09180</name>
</gene>
<dbReference type="Gene3D" id="1.10.287.130">
    <property type="match status" value="1"/>
</dbReference>
<dbReference type="InterPro" id="IPR005467">
    <property type="entry name" value="His_kinase_dom"/>
</dbReference>
<dbReference type="PANTHER" id="PTHR43065">
    <property type="entry name" value="SENSOR HISTIDINE KINASE"/>
    <property type="match status" value="1"/>
</dbReference>
<feature type="domain" description="Response regulatory" evidence="7">
    <location>
        <begin position="490"/>
        <end position="607"/>
    </location>
</feature>
<dbReference type="InterPro" id="IPR003661">
    <property type="entry name" value="HisK_dim/P_dom"/>
</dbReference>
<dbReference type="SUPFAM" id="SSF47384">
    <property type="entry name" value="Homodimeric domain of signal transducing histidine kinase"/>
    <property type="match status" value="1"/>
</dbReference>
<evidence type="ECO:0000259" key="7">
    <source>
        <dbReference type="PROSITE" id="PS50110"/>
    </source>
</evidence>
<dbReference type="PANTHER" id="PTHR43065:SF42">
    <property type="entry name" value="TWO-COMPONENT SENSOR PPRA"/>
    <property type="match status" value="1"/>
</dbReference>
<keyword evidence="3 4" id="KW-0597">Phosphoprotein</keyword>
<evidence type="ECO:0000256" key="2">
    <source>
        <dbReference type="ARBA" id="ARBA00012438"/>
    </source>
</evidence>
<evidence type="ECO:0000256" key="4">
    <source>
        <dbReference type="PROSITE-ProRule" id="PRU00169"/>
    </source>
</evidence>
<organism evidence="10 11">
    <name type="scientific">Caldovatus sediminis</name>
    <dbReference type="NCBI Taxonomy" id="2041189"/>
    <lineage>
        <taxon>Bacteria</taxon>
        <taxon>Pseudomonadati</taxon>
        <taxon>Pseudomonadota</taxon>
        <taxon>Alphaproteobacteria</taxon>
        <taxon>Acetobacterales</taxon>
        <taxon>Roseomonadaceae</taxon>
        <taxon>Caldovatus</taxon>
    </lineage>
</organism>
<dbReference type="SUPFAM" id="SSF52172">
    <property type="entry name" value="CheY-like"/>
    <property type="match status" value="1"/>
</dbReference>
<feature type="domain" description="Histidine kinase" evidence="6">
    <location>
        <begin position="231"/>
        <end position="455"/>
    </location>
</feature>
<dbReference type="NCBIfam" id="TIGR00229">
    <property type="entry name" value="sensory_box"/>
    <property type="match status" value="1"/>
</dbReference>
<dbReference type="EMBL" id="BMKS01000002">
    <property type="protein sequence ID" value="GGG23197.1"/>
    <property type="molecule type" value="Genomic_DNA"/>
</dbReference>
<dbReference type="Gene3D" id="3.30.565.10">
    <property type="entry name" value="Histidine kinase-like ATPase, C-terminal domain"/>
    <property type="match status" value="1"/>
</dbReference>
<dbReference type="PROSITE" id="PS50110">
    <property type="entry name" value="RESPONSE_REGULATORY"/>
    <property type="match status" value="1"/>
</dbReference>
<dbReference type="PROSITE" id="PS50113">
    <property type="entry name" value="PAC"/>
    <property type="match status" value="1"/>
</dbReference>
<evidence type="ECO:0000256" key="1">
    <source>
        <dbReference type="ARBA" id="ARBA00000085"/>
    </source>
</evidence>
<feature type="region of interest" description="Disordered" evidence="5">
    <location>
        <begin position="1"/>
        <end position="37"/>
    </location>
</feature>
<dbReference type="CDD" id="cd00156">
    <property type="entry name" value="REC"/>
    <property type="match status" value="1"/>
</dbReference>
<dbReference type="InterPro" id="IPR003594">
    <property type="entry name" value="HATPase_dom"/>
</dbReference>
<dbReference type="InterPro" id="IPR011006">
    <property type="entry name" value="CheY-like_superfamily"/>
</dbReference>
<dbReference type="InterPro" id="IPR001789">
    <property type="entry name" value="Sig_transdc_resp-reg_receiver"/>
</dbReference>
<evidence type="ECO:0000259" key="8">
    <source>
        <dbReference type="PROSITE" id="PS50112"/>
    </source>
</evidence>
<dbReference type="InterPro" id="IPR035965">
    <property type="entry name" value="PAS-like_dom_sf"/>
</dbReference>
<dbReference type="SMART" id="SM00388">
    <property type="entry name" value="HisKA"/>
    <property type="match status" value="1"/>
</dbReference>
<dbReference type="PROSITE" id="PS50109">
    <property type="entry name" value="HIS_KIN"/>
    <property type="match status" value="1"/>
</dbReference>
<evidence type="ECO:0000313" key="11">
    <source>
        <dbReference type="Proteomes" id="UP000597507"/>
    </source>
</evidence>
<protein>
    <recommendedName>
        <fullName evidence="2">histidine kinase</fullName>
        <ecNumber evidence="2">2.7.13.3</ecNumber>
    </recommendedName>
</protein>
<dbReference type="PROSITE" id="PS50112">
    <property type="entry name" value="PAS"/>
    <property type="match status" value="1"/>
</dbReference>
<dbReference type="SUPFAM" id="SSF55874">
    <property type="entry name" value="ATPase domain of HSP90 chaperone/DNA topoisomerase II/histidine kinase"/>
    <property type="match status" value="1"/>
</dbReference>
<dbReference type="InterPro" id="IPR000700">
    <property type="entry name" value="PAS-assoc_C"/>
</dbReference>
<dbReference type="Pfam" id="PF00512">
    <property type="entry name" value="HisKA"/>
    <property type="match status" value="1"/>
</dbReference>
<evidence type="ECO:0000256" key="5">
    <source>
        <dbReference type="SAM" id="MobiDB-lite"/>
    </source>
</evidence>
<dbReference type="Gene3D" id="3.30.450.20">
    <property type="entry name" value="PAS domain"/>
    <property type="match status" value="1"/>
</dbReference>